<evidence type="ECO:0000256" key="1">
    <source>
        <dbReference type="SAM" id="Phobius"/>
    </source>
</evidence>
<evidence type="ECO:0000313" key="4">
    <source>
        <dbReference type="Proteomes" id="UP001596547"/>
    </source>
</evidence>
<feature type="transmembrane region" description="Helical" evidence="1">
    <location>
        <begin position="610"/>
        <end position="629"/>
    </location>
</feature>
<feature type="transmembrane region" description="Helical" evidence="1">
    <location>
        <begin position="545"/>
        <end position="569"/>
    </location>
</feature>
<feature type="transmembrane region" description="Helical" evidence="1">
    <location>
        <begin position="43"/>
        <end position="60"/>
    </location>
</feature>
<feature type="transmembrane region" description="Helical" evidence="1">
    <location>
        <begin position="581"/>
        <end position="604"/>
    </location>
</feature>
<feature type="transmembrane region" description="Helical" evidence="1">
    <location>
        <begin position="102"/>
        <end position="119"/>
    </location>
</feature>
<feature type="transmembrane region" description="Helical" evidence="1">
    <location>
        <begin position="457"/>
        <end position="476"/>
    </location>
</feature>
<feature type="transmembrane region" description="Helical" evidence="1">
    <location>
        <begin position="199"/>
        <end position="222"/>
    </location>
</feature>
<feature type="transmembrane region" description="Helical" evidence="1">
    <location>
        <begin position="326"/>
        <end position="349"/>
    </location>
</feature>
<dbReference type="InterPro" id="IPR010656">
    <property type="entry name" value="DctM"/>
</dbReference>
<gene>
    <name evidence="3" type="ORF">ACFQPE_16065</name>
</gene>
<sequence length="684" mass="72891">MNGGAGSDEWVTADDLEAKIDEQFSVAAERPLSEKIRREPAELLVYVLGIVFFAYHLWYAYSLPIVRARHGIVHLALVLMVWGTLGLLGADRTTVRGKVATVGYALYTVATAVPFYLLYASYQRLLISAGLYSDTDLLVGATIICLLLVALATLSRLILAVVVLGLVYSYFGPYMPGILAHGGLSLERIVTMNTVEMQGVFGTLLQVVATWVVMFVMLAALIERYGGMATFIKGVTRVTARYPRLRIGQVAVFSSMMFGSINGATTANVVTTGSFTIPLMKENGYPPRVAAALEAVASCGGQVLPPVMGTSAFIMAELIEPSYTEIIVAALLPAVLFYATIFVSIELYVRRFGERTRRAAVESAGPSVGGYLVSWLRHYEYLGTFVVLMYWLVYVQSDPMLAGLYSIATLVVLRFVKVLVGVAIARRDGETAAADLTTAIRTFARETLEGTRRSAEAVVGITIIVAALGIVVRAFIVTGFAQNLSAQLMALAGGSVVLMVVLAALASIVFGMGMPTVAAYLLVALFVAPPLIDVTGIGALPVHLFVFYFAIVSNITPPIAVAVVIAQGLAGSKFLETTVDALRMGFPMFLLPFVFIFNSSLLGITLESVVLAAVIAVGFTSLAIAAVGYDDSPPVVRAGFLLAGAGAVFIPSFAVQIPLVTVVIGALLYLNPTVIRSVRNVGGR</sequence>
<dbReference type="PANTHER" id="PTHR43849:SF2">
    <property type="entry name" value="BLL3936 PROTEIN"/>
    <property type="match status" value="1"/>
</dbReference>
<dbReference type="RefSeq" id="WP_276305912.1">
    <property type="nucleotide sequence ID" value="NZ_CP119993.1"/>
</dbReference>
<comment type="caution">
    <text evidence="3">The sequence shown here is derived from an EMBL/GenBank/DDBJ whole genome shotgun (WGS) entry which is preliminary data.</text>
</comment>
<keyword evidence="4" id="KW-1185">Reference proteome</keyword>
<dbReference type="NCBIfam" id="TIGR02123">
    <property type="entry name" value="TRAP_fused"/>
    <property type="match status" value="1"/>
</dbReference>
<reference evidence="3 4" key="1">
    <citation type="journal article" date="2019" name="Int. J. Syst. Evol. Microbiol.">
        <title>The Global Catalogue of Microorganisms (GCM) 10K type strain sequencing project: providing services to taxonomists for standard genome sequencing and annotation.</title>
        <authorList>
            <consortium name="The Broad Institute Genomics Platform"/>
            <consortium name="The Broad Institute Genome Sequencing Center for Infectious Disease"/>
            <person name="Wu L."/>
            <person name="Ma J."/>
        </authorList>
    </citation>
    <scope>NUCLEOTIDE SEQUENCE [LARGE SCALE GENOMIC DNA]</scope>
    <source>
        <strain evidence="3 4">PSR21</strain>
    </source>
</reference>
<keyword evidence="1" id="KW-0812">Transmembrane</keyword>
<feature type="transmembrane region" description="Helical" evidence="1">
    <location>
        <begin position="157"/>
        <end position="179"/>
    </location>
</feature>
<evidence type="ECO:0000313" key="3">
    <source>
        <dbReference type="EMBL" id="MFC7318297.1"/>
    </source>
</evidence>
<feature type="transmembrane region" description="Helical" evidence="1">
    <location>
        <begin position="403"/>
        <end position="425"/>
    </location>
</feature>
<feature type="transmembrane region" description="Helical" evidence="1">
    <location>
        <begin position="72"/>
        <end position="90"/>
    </location>
</feature>
<accession>A0ABD6ADL1</accession>
<dbReference type="GeneID" id="79317529"/>
<feature type="transmembrane region" description="Helical" evidence="1">
    <location>
        <begin position="641"/>
        <end position="670"/>
    </location>
</feature>
<proteinExistence type="predicted"/>
<feature type="transmembrane region" description="Helical" evidence="1">
    <location>
        <begin position="125"/>
        <end position="150"/>
    </location>
</feature>
<dbReference type="PANTHER" id="PTHR43849">
    <property type="entry name" value="BLL3936 PROTEIN"/>
    <property type="match status" value="1"/>
</dbReference>
<feature type="domain" description="TRAP C4-dicarboxylate transport system permease DctM subunit" evidence="2">
    <location>
        <begin position="145"/>
        <end position="606"/>
    </location>
</feature>
<name>A0ABD6ADL1_9EURY</name>
<dbReference type="InterPro" id="IPR011853">
    <property type="entry name" value="TRAP_DctM-Dct_fused"/>
</dbReference>
<keyword evidence="1" id="KW-0472">Membrane</keyword>
<feature type="transmembrane region" description="Helical" evidence="1">
    <location>
        <begin position="517"/>
        <end position="539"/>
    </location>
</feature>
<dbReference type="EMBL" id="JBHTBF010000003">
    <property type="protein sequence ID" value="MFC7318297.1"/>
    <property type="molecule type" value="Genomic_DNA"/>
</dbReference>
<feature type="transmembrane region" description="Helical" evidence="1">
    <location>
        <begin position="488"/>
        <end position="510"/>
    </location>
</feature>
<keyword evidence="1" id="KW-1133">Transmembrane helix</keyword>
<feature type="transmembrane region" description="Helical" evidence="1">
    <location>
        <begin position="243"/>
        <end position="261"/>
    </location>
</feature>
<organism evidence="3 4">
    <name type="scientific">Halomarina halobia</name>
    <dbReference type="NCBI Taxonomy" id="3033386"/>
    <lineage>
        <taxon>Archaea</taxon>
        <taxon>Methanobacteriati</taxon>
        <taxon>Methanobacteriota</taxon>
        <taxon>Stenosarchaea group</taxon>
        <taxon>Halobacteria</taxon>
        <taxon>Halobacteriales</taxon>
        <taxon>Natronomonadaceae</taxon>
        <taxon>Halomarina</taxon>
    </lineage>
</organism>
<dbReference type="Pfam" id="PF06808">
    <property type="entry name" value="DctM"/>
    <property type="match status" value="1"/>
</dbReference>
<evidence type="ECO:0000259" key="2">
    <source>
        <dbReference type="Pfam" id="PF06808"/>
    </source>
</evidence>
<dbReference type="Proteomes" id="UP001596547">
    <property type="component" value="Unassembled WGS sequence"/>
</dbReference>
<dbReference type="AlphaFoldDB" id="A0ABD6ADL1"/>
<protein>
    <submittedName>
        <fullName evidence="3">TRAP transporter permease</fullName>
    </submittedName>
</protein>